<evidence type="ECO:0000256" key="2">
    <source>
        <dbReference type="ARBA" id="ARBA00049988"/>
    </source>
</evidence>
<dbReference type="EMBL" id="BSNX01000067">
    <property type="protein sequence ID" value="GLQ75349.1"/>
    <property type="molecule type" value="Genomic_DNA"/>
</dbReference>
<evidence type="ECO:0000313" key="4">
    <source>
        <dbReference type="Proteomes" id="UP001156690"/>
    </source>
</evidence>
<evidence type="ECO:0008006" key="5">
    <source>
        <dbReference type="Google" id="ProtNLM"/>
    </source>
</evidence>
<name>A0AAV5NYH7_9VIBR</name>
<dbReference type="AlphaFoldDB" id="A0AAV5NYH7"/>
<dbReference type="Proteomes" id="UP001156690">
    <property type="component" value="Unassembled WGS sequence"/>
</dbReference>
<sequence>MNGEEIMTAIKKERVEFRISENEKSSLETAAELSNTTVSKFVSESAVVRAREVIEEHKRLQIRSSQWDEVMDALHNPAEPTDLMREIIDMSLEETWQVQVKR</sequence>
<dbReference type="InterPro" id="IPR014795">
    <property type="entry name" value="TacA_1-like"/>
</dbReference>
<reference evidence="4" key="1">
    <citation type="journal article" date="2019" name="Int. J. Syst. Evol. Microbiol.">
        <title>The Global Catalogue of Microorganisms (GCM) 10K type strain sequencing project: providing services to taxonomists for standard genome sequencing and annotation.</title>
        <authorList>
            <consortium name="The Broad Institute Genomics Platform"/>
            <consortium name="The Broad Institute Genome Sequencing Center for Infectious Disease"/>
            <person name="Wu L."/>
            <person name="Ma J."/>
        </authorList>
    </citation>
    <scope>NUCLEOTIDE SEQUENCE [LARGE SCALE GENOMIC DNA]</scope>
    <source>
        <strain evidence="4">NBRC 15640</strain>
    </source>
</reference>
<accession>A0AAV5NYH7</accession>
<dbReference type="Gene3D" id="1.20.5.780">
    <property type="entry name" value="Single helix bin"/>
    <property type="match status" value="1"/>
</dbReference>
<dbReference type="Pfam" id="PF08681">
    <property type="entry name" value="TacA1"/>
    <property type="match status" value="1"/>
</dbReference>
<protein>
    <recommendedName>
        <fullName evidence="5">DUF1778 domain-containing protein</fullName>
    </recommendedName>
</protein>
<gene>
    <name evidence="3" type="ORF">GCM10007932_47110</name>
</gene>
<dbReference type="PANTHER" id="PTHR35401">
    <property type="entry name" value="COPG FAMILY HELIX-TURN-HELIX PROTEIN-RELATED-RELATED"/>
    <property type="match status" value="1"/>
</dbReference>
<keyword evidence="1" id="KW-1277">Toxin-antitoxin system</keyword>
<dbReference type="SUPFAM" id="SSF47598">
    <property type="entry name" value="Ribbon-helix-helix"/>
    <property type="match status" value="1"/>
</dbReference>
<comment type="caution">
    <text evidence="3">The sequence shown here is derived from an EMBL/GenBank/DDBJ whole genome shotgun (WGS) entry which is preliminary data.</text>
</comment>
<dbReference type="PANTHER" id="PTHR35401:SF2">
    <property type="entry name" value="ABC-TYPE TRANSPORT SYSTEM"/>
    <property type="match status" value="1"/>
</dbReference>
<dbReference type="GO" id="GO:0006355">
    <property type="term" value="P:regulation of DNA-templated transcription"/>
    <property type="evidence" value="ECO:0007669"/>
    <property type="project" value="InterPro"/>
</dbReference>
<keyword evidence="4" id="KW-1185">Reference proteome</keyword>
<dbReference type="InterPro" id="IPR010985">
    <property type="entry name" value="Ribbon_hlx_hlx"/>
</dbReference>
<evidence type="ECO:0000313" key="3">
    <source>
        <dbReference type="EMBL" id="GLQ75349.1"/>
    </source>
</evidence>
<proteinExistence type="inferred from homology"/>
<organism evidence="3 4">
    <name type="scientific">Vibrio penaeicida</name>
    <dbReference type="NCBI Taxonomy" id="104609"/>
    <lineage>
        <taxon>Bacteria</taxon>
        <taxon>Pseudomonadati</taxon>
        <taxon>Pseudomonadota</taxon>
        <taxon>Gammaproteobacteria</taxon>
        <taxon>Vibrionales</taxon>
        <taxon>Vibrionaceae</taxon>
        <taxon>Vibrio</taxon>
    </lineage>
</organism>
<comment type="similarity">
    <text evidence="2">Belongs to the TacA antitoxin family.</text>
</comment>
<evidence type="ECO:0000256" key="1">
    <source>
        <dbReference type="ARBA" id="ARBA00022649"/>
    </source>
</evidence>